<dbReference type="Proteomes" id="UP001620645">
    <property type="component" value="Unassembled WGS sequence"/>
</dbReference>
<gene>
    <name evidence="7" type="ORF">niasHS_016015</name>
</gene>
<evidence type="ECO:0000256" key="3">
    <source>
        <dbReference type="ARBA" id="ARBA00022884"/>
    </source>
</evidence>
<organism evidence="7 8">
    <name type="scientific">Heterodera schachtii</name>
    <name type="common">Sugarbeet cyst nematode worm</name>
    <name type="synonym">Tylenchus schachtii</name>
    <dbReference type="NCBI Taxonomy" id="97005"/>
    <lineage>
        <taxon>Eukaryota</taxon>
        <taxon>Metazoa</taxon>
        <taxon>Ecdysozoa</taxon>
        <taxon>Nematoda</taxon>
        <taxon>Chromadorea</taxon>
        <taxon>Rhabditida</taxon>
        <taxon>Tylenchina</taxon>
        <taxon>Tylenchomorpha</taxon>
        <taxon>Tylenchoidea</taxon>
        <taxon>Heteroderidae</taxon>
        <taxon>Heteroderinae</taxon>
        <taxon>Heterodera</taxon>
    </lineage>
</organism>
<reference evidence="7 8" key="1">
    <citation type="submission" date="2024-10" db="EMBL/GenBank/DDBJ databases">
        <authorList>
            <person name="Kim D."/>
        </authorList>
    </citation>
    <scope>NUCLEOTIDE SEQUENCE [LARGE SCALE GENOMIC DNA]</scope>
    <source>
        <strain evidence="7">Taebaek</strain>
    </source>
</reference>
<name>A0ABD2HTC8_HETSC</name>
<evidence type="ECO:0000313" key="7">
    <source>
        <dbReference type="EMBL" id="KAL3069781.1"/>
    </source>
</evidence>
<dbReference type="CDD" id="cd22391">
    <property type="entry name" value="KH-I_PNO1_rpt1"/>
    <property type="match status" value="1"/>
</dbReference>
<comment type="similarity">
    <text evidence="2">Belongs to the PNO1 family.</text>
</comment>
<dbReference type="InterPro" id="IPR055211">
    <property type="entry name" value="KH_PNO1_2nd"/>
</dbReference>
<comment type="subcellular location">
    <subcellularLocation>
        <location evidence="1">Nucleus</location>
        <location evidence="1">Nucleolus</location>
    </subcellularLocation>
</comment>
<feature type="domain" description="PNO1 second type I KH" evidence="6">
    <location>
        <begin position="164"/>
        <end position="247"/>
    </location>
</feature>
<evidence type="ECO:0000256" key="5">
    <source>
        <dbReference type="SAM" id="MobiDB-lite"/>
    </source>
</evidence>
<dbReference type="Gene3D" id="3.30.1370.10">
    <property type="entry name" value="K Homology domain, type 1"/>
    <property type="match status" value="2"/>
</dbReference>
<dbReference type="AlphaFoldDB" id="A0ABD2HTC8"/>
<evidence type="ECO:0000256" key="2">
    <source>
        <dbReference type="ARBA" id="ARBA00007515"/>
    </source>
</evidence>
<dbReference type="CDD" id="cd22392">
    <property type="entry name" value="KH-I_PNO1_rpt2"/>
    <property type="match status" value="1"/>
</dbReference>
<dbReference type="Pfam" id="PF22891">
    <property type="entry name" value="KH_PNO1_2nd"/>
    <property type="match status" value="1"/>
</dbReference>
<evidence type="ECO:0000259" key="6">
    <source>
        <dbReference type="Pfam" id="PF22891"/>
    </source>
</evidence>
<protein>
    <recommendedName>
        <fullName evidence="6">PNO1 second type I KH domain-containing protein</fullName>
    </recommendedName>
</protein>
<dbReference type="EMBL" id="JBICCN010000427">
    <property type="protein sequence ID" value="KAL3069781.1"/>
    <property type="molecule type" value="Genomic_DNA"/>
</dbReference>
<dbReference type="GO" id="GO:0003723">
    <property type="term" value="F:RNA binding"/>
    <property type="evidence" value="ECO:0007669"/>
    <property type="project" value="UniProtKB-KW"/>
</dbReference>
<dbReference type="PANTHER" id="PTHR12826:SF13">
    <property type="entry name" value="RNA-BINDING PROTEIN PNO1"/>
    <property type="match status" value="1"/>
</dbReference>
<comment type="caution">
    <text evidence="7">The sequence shown here is derived from an EMBL/GenBank/DDBJ whole genome shotgun (WGS) entry which is preliminary data.</text>
</comment>
<evidence type="ECO:0000313" key="8">
    <source>
        <dbReference type="Proteomes" id="UP001620645"/>
    </source>
</evidence>
<evidence type="ECO:0000256" key="1">
    <source>
        <dbReference type="ARBA" id="ARBA00004604"/>
    </source>
</evidence>
<dbReference type="GO" id="GO:0005730">
    <property type="term" value="C:nucleolus"/>
    <property type="evidence" value="ECO:0007669"/>
    <property type="project" value="UniProtKB-SubCell"/>
</dbReference>
<feature type="region of interest" description="Disordered" evidence="5">
    <location>
        <begin position="21"/>
        <end position="54"/>
    </location>
</feature>
<sequence>MTHHNNVLMAHADEEMPPLEEVADGEETQQQQFTKQTKRIKTDRKRKSAEETETALEANYPSAQLVTEKRAKMEADIRRVAVPPHRYQTLKRQWAKVTAPIVNELKLQIRYNLRTRCVEIRCPDEKTSKSNLQKAADFVHAFLLGFEVDDAIALIRLDHLFLESFEVNDVKRLSGDHLSRAIGRIAGKDGRVKMTIENVTKTRVVLADDKIHLLGAYSNLRVARHTICSLIMGTPINKIYGNLRNLSSRLAEEL</sequence>
<accession>A0ABD2HTC8</accession>
<dbReference type="InterPro" id="IPR036612">
    <property type="entry name" value="KH_dom_type_1_sf"/>
</dbReference>
<dbReference type="InterPro" id="IPR055212">
    <property type="entry name" value="KH-I_PNO1_first"/>
</dbReference>
<dbReference type="FunFam" id="3.30.1370.10:FF:000009">
    <property type="entry name" value="RNA-binding protein PNO1"/>
    <property type="match status" value="1"/>
</dbReference>
<keyword evidence="8" id="KW-1185">Reference proteome</keyword>
<evidence type="ECO:0000256" key="4">
    <source>
        <dbReference type="ARBA" id="ARBA00023242"/>
    </source>
</evidence>
<dbReference type="PANTHER" id="PTHR12826">
    <property type="entry name" value="RIBONUCLEASE Y"/>
    <property type="match status" value="1"/>
</dbReference>
<proteinExistence type="inferred from homology"/>
<feature type="compositionally biased region" description="Basic residues" evidence="5">
    <location>
        <begin position="36"/>
        <end position="47"/>
    </location>
</feature>
<keyword evidence="3" id="KW-0694">RNA-binding</keyword>
<keyword evidence="4" id="KW-0539">Nucleus</keyword>
<dbReference type="SUPFAM" id="SSF54791">
    <property type="entry name" value="Eukaryotic type KH-domain (KH-domain type I)"/>
    <property type="match status" value="1"/>
</dbReference>